<gene>
    <name evidence="7" type="primary">intS_1</name>
    <name evidence="7" type="ORF">RUM4293_00435</name>
</gene>
<accession>A0A0P1E3F8</accession>
<dbReference type="Proteomes" id="UP000050786">
    <property type="component" value="Unassembled WGS sequence"/>
</dbReference>
<dbReference type="InterPro" id="IPR053876">
    <property type="entry name" value="Phage_int_M"/>
</dbReference>
<keyword evidence="4" id="KW-0233">DNA recombination</keyword>
<keyword evidence="3" id="KW-0238">DNA-binding</keyword>
<dbReference type="PANTHER" id="PTHR30629:SF2">
    <property type="entry name" value="PROPHAGE INTEGRASE INTS-RELATED"/>
    <property type="match status" value="1"/>
</dbReference>
<dbReference type="GO" id="GO:0006310">
    <property type="term" value="P:DNA recombination"/>
    <property type="evidence" value="ECO:0007669"/>
    <property type="project" value="UniProtKB-KW"/>
</dbReference>
<dbReference type="PANTHER" id="PTHR30629">
    <property type="entry name" value="PROPHAGE INTEGRASE"/>
    <property type="match status" value="1"/>
</dbReference>
<dbReference type="InterPro" id="IPR013762">
    <property type="entry name" value="Integrase-like_cat_sf"/>
</dbReference>
<dbReference type="SUPFAM" id="SSF56349">
    <property type="entry name" value="DNA breaking-rejoining enzymes"/>
    <property type="match status" value="1"/>
</dbReference>
<dbReference type="GO" id="GO:0003677">
    <property type="term" value="F:DNA binding"/>
    <property type="evidence" value="ECO:0007669"/>
    <property type="project" value="UniProtKB-KW"/>
</dbReference>
<dbReference type="Gene3D" id="1.10.443.10">
    <property type="entry name" value="Intergrase catalytic core"/>
    <property type="match status" value="1"/>
</dbReference>
<comment type="similarity">
    <text evidence="1">Belongs to the 'phage' integrase family.</text>
</comment>
<keyword evidence="8" id="KW-1185">Reference proteome</keyword>
<evidence type="ECO:0000256" key="3">
    <source>
        <dbReference type="ARBA" id="ARBA00023125"/>
    </source>
</evidence>
<evidence type="ECO:0000256" key="2">
    <source>
        <dbReference type="ARBA" id="ARBA00022908"/>
    </source>
</evidence>
<dbReference type="Gene3D" id="1.10.150.130">
    <property type="match status" value="1"/>
</dbReference>
<evidence type="ECO:0000313" key="8">
    <source>
        <dbReference type="Proteomes" id="UP000050786"/>
    </source>
</evidence>
<dbReference type="Pfam" id="PF22022">
    <property type="entry name" value="Phage_int_M"/>
    <property type="match status" value="1"/>
</dbReference>
<dbReference type="RefSeq" id="WP_058271659.1">
    <property type="nucleotide sequence ID" value="NZ_CYPS01000008.1"/>
</dbReference>
<dbReference type="InterPro" id="IPR010998">
    <property type="entry name" value="Integrase_recombinase_N"/>
</dbReference>
<evidence type="ECO:0000256" key="1">
    <source>
        <dbReference type="ARBA" id="ARBA00008857"/>
    </source>
</evidence>
<evidence type="ECO:0000256" key="4">
    <source>
        <dbReference type="ARBA" id="ARBA00023172"/>
    </source>
</evidence>
<dbReference type="EMBL" id="CYPS01000008">
    <property type="protein sequence ID" value="CUH41561.1"/>
    <property type="molecule type" value="Genomic_DNA"/>
</dbReference>
<keyword evidence="2" id="KW-0229">DNA integration</keyword>
<evidence type="ECO:0000313" key="7">
    <source>
        <dbReference type="EMBL" id="CUH41561.1"/>
    </source>
</evidence>
<evidence type="ECO:0000259" key="6">
    <source>
        <dbReference type="Pfam" id="PF22022"/>
    </source>
</evidence>
<dbReference type="InterPro" id="IPR011010">
    <property type="entry name" value="DNA_brk_join_enz"/>
</dbReference>
<proteinExistence type="inferred from homology"/>
<feature type="domain" description="Tyr recombinase" evidence="5">
    <location>
        <begin position="139"/>
        <end position="276"/>
    </location>
</feature>
<protein>
    <submittedName>
        <fullName evidence="7">Putative prophage CPS-53 integrase</fullName>
    </submittedName>
</protein>
<dbReference type="InterPro" id="IPR002104">
    <property type="entry name" value="Integrase_catalytic"/>
</dbReference>
<dbReference type="AlphaFoldDB" id="A0A0P1E3F8"/>
<dbReference type="GO" id="GO:0015074">
    <property type="term" value="P:DNA integration"/>
    <property type="evidence" value="ECO:0007669"/>
    <property type="project" value="UniProtKB-KW"/>
</dbReference>
<reference evidence="8" key="1">
    <citation type="submission" date="2015-09" db="EMBL/GenBank/DDBJ databases">
        <authorList>
            <person name="Rodrigo-Torres L."/>
            <person name="Arahal D.R."/>
        </authorList>
    </citation>
    <scope>NUCLEOTIDE SEQUENCE [LARGE SCALE GENOMIC DNA]</scope>
    <source>
        <strain evidence="8">CECT 4293</strain>
    </source>
</reference>
<feature type="domain" description="Phage integrase central" evidence="6">
    <location>
        <begin position="20"/>
        <end position="110"/>
    </location>
</feature>
<dbReference type="InterPro" id="IPR050808">
    <property type="entry name" value="Phage_Integrase"/>
</dbReference>
<name>A0A0P1E3F8_9RHOB</name>
<organism evidence="7 8">
    <name type="scientific">Ruegeria atlantica</name>
    <dbReference type="NCBI Taxonomy" id="81569"/>
    <lineage>
        <taxon>Bacteria</taxon>
        <taxon>Pseudomonadati</taxon>
        <taxon>Pseudomonadota</taxon>
        <taxon>Alphaproteobacteria</taxon>
        <taxon>Rhodobacterales</taxon>
        <taxon>Roseobacteraceae</taxon>
        <taxon>Ruegeria</taxon>
    </lineage>
</organism>
<dbReference type="Pfam" id="PF00589">
    <property type="entry name" value="Phage_integrase"/>
    <property type="match status" value="1"/>
</dbReference>
<evidence type="ECO:0000259" key="5">
    <source>
        <dbReference type="Pfam" id="PF00589"/>
    </source>
</evidence>
<sequence length="305" mass="33262">MRWPVSSIPGEQSPLCNSGVADAAYAARAPRMKGAKAEQWLTSLERHMGPLWSRPVTELTAPVLMEHLTPLVRTRTESARKAVGRISIVFKQAEAMGIPVSNPAPALRAALPWPKRSKRHHAAVTLEAAPAAFQRILQTDTTSAAVLAVTILTGARCGTIRHMRSDWVSGDVYTAPGEVMKMDQPHAYPLTPVALGLVRRWSEAGDPVVFASRAGGALSDMAVLKLQKQIVPNTTVHGWRSVLTDWLRESEHADDDLINATLAHSSKAARAAYARSSLVDRRRDILEKWESYLLPGGLGSMAKYI</sequence>